<dbReference type="GO" id="GO:0032587">
    <property type="term" value="C:ruffle membrane"/>
    <property type="evidence" value="ECO:0007669"/>
    <property type="project" value="TreeGrafter"/>
</dbReference>
<evidence type="ECO:0000259" key="5">
    <source>
        <dbReference type="PROSITE" id="PS50002"/>
    </source>
</evidence>
<dbReference type="SUPFAM" id="SSF50729">
    <property type="entry name" value="PH domain-like"/>
    <property type="match status" value="1"/>
</dbReference>
<evidence type="ECO:0000256" key="1">
    <source>
        <dbReference type="ARBA" id="ARBA00006197"/>
    </source>
</evidence>
<feature type="compositionally biased region" description="Basic and acidic residues" evidence="4">
    <location>
        <begin position="27"/>
        <end position="43"/>
    </location>
</feature>
<feature type="compositionally biased region" description="Basic and acidic residues" evidence="4">
    <location>
        <begin position="261"/>
        <end position="284"/>
    </location>
</feature>
<dbReference type="InterPro" id="IPR001452">
    <property type="entry name" value="SH3_domain"/>
</dbReference>
<dbReference type="RefSeq" id="XP_008294944.1">
    <property type="nucleotide sequence ID" value="XM_008296722.1"/>
</dbReference>
<organism evidence="6 7">
    <name type="scientific">Stegastes partitus</name>
    <name type="common">bicolor damselfish</name>
    <dbReference type="NCBI Taxonomy" id="144197"/>
    <lineage>
        <taxon>Eukaryota</taxon>
        <taxon>Metazoa</taxon>
        <taxon>Chordata</taxon>
        <taxon>Craniata</taxon>
        <taxon>Vertebrata</taxon>
        <taxon>Euteleostomi</taxon>
        <taxon>Actinopterygii</taxon>
        <taxon>Neopterygii</taxon>
        <taxon>Teleostei</taxon>
        <taxon>Neoteleostei</taxon>
        <taxon>Acanthomorphata</taxon>
        <taxon>Ovalentaria</taxon>
        <taxon>Pomacentridae</taxon>
        <taxon>Stegastes</taxon>
    </lineage>
</organism>
<dbReference type="Pfam" id="PF00018">
    <property type="entry name" value="SH3_1"/>
    <property type="match status" value="1"/>
</dbReference>
<dbReference type="AlphaFoldDB" id="A0A9Y4NCG0"/>
<dbReference type="Proteomes" id="UP000694891">
    <property type="component" value="Unplaced"/>
</dbReference>
<proteinExistence type="inferred from homology"/>
<dbReference type="GO" id="GO:0035023">
    <property type="term" value="P:regulation of Rho protein signal transduction"/>
    <property type="evidence" value="ECO:0007669"/>
    <property type="project" value="TreeGrafter"/>
</dbReference>
<keyword evidence="6" id="KW-1185">Reference proteome</keyword>
<dbReference type="Gene3D" id="2.30.30.40">
    <property type="entry name" value="SH3 Domains"/>
    <property type="match status" value="1"/>
</dbReference>
<dbReference type="InterPro" id="IPR011993">
    <property type="entry name" value="PH-like_dom_sf"/>
</dbReference>
<reference evidence="7" key="1">
    <citation type="submission" date="2025-08" db="UniProtKB">
        <authorList>
            <consortium name="RefSeq"/>
        </authorList>
    </citation>
    <scope>IDENTIFICATION</scope>
</reference>
<dbReference type="SUPFAM" id="SSF50044">
    <property type="entry name" value="SH3-domain"/>
    <property type="match status" value="1"/>
</dbReference>
<feature type="compositionally biased region" description="Pro residues" evidence="4">
    <location>
        <begin position="236"/>
        <end position="245"/>
    </location>
</feature>
<dbReference type="InterPro" id="IPR013625">
    <property type="entry name" value="PTB"/>
</dbReference>
<dbReference type="SUPFAM" id="SSF47769">
    <property type="entry name" value="SAM/Pointed domain"/>
    <property type="match status" value="1"/>
</dbReference>
<dbReference type="InterPro" id="IPR039801">
    <property type="entry name" value="EPS8-like"/>
</dbReference>
<dbReference type="InterPro" id="IPR036028">
    <property type="entry name" value="SH3-like_dom_sf"/>
</dbReference>
<keyword evidence="2 3" id="KW-0728">SH3 domain</keyword>
<evidence type="ECO:0000313" key="7">
    <source>
        <dbReference type="RefSeq" id="XP_008294944.1"/>
    </source>
</evidence>
<feature type="domain" description="SH3" evidence="5">
    <location>
        <begin position="514"/>
        <end position="573"/>
    </location>
</feature>
<dbReference type="CTD" id="393332"/>
<dbReference type="InterPro" id="IPR055093">
    <property type="entry name" value="EPS8_2nd"/>
</dbReference>
<name>A0A9Y4NCG0_9TELE</name>
<dbReference type="GO" id="GO:0003779">
    <property type="term" value="F:actin binding"/>
    <property type="evidence" value="ECO:0007669"/>
    <property type="project" value="TreeGrafter"/>
</dbReference>
<dbReference type="PROSITE" id="PS50002">
    <property type="entry name" value="SH3"/>
    <property type="match status" value="1"/>
</dbReference>
<evidence type="ECO:0000256" key="2">
    <source>
        <dbReference type="ARBA" id="ARBA00022443"/>
    </source>
</evidence>
<dbReference type="InterPro" id="IPR033928">
    <property type="entry name" value="EPS8_PTB"/>
</dbReference>
<dbReference type="CDD" id="cd01210">
    <property type="entry name" value="PTB_EPS8"/>
    <property type="match status" value="1"/>
</dbReference>
<feature type="region of interest" description="Disordered" evidence="4">
    <location>
        <begin position="488"/>
        <end position="511"/>
    </location>
</feature>
<comment type="similarity">
    <text evidence="1">Belongs to the EPS8 family.</text>
</comment>
<gene>
    <name evidence="7" type="primary">eps8l3b</name>
</gene>
<protein>
    <submittedName>
        <fullName evidence="7">Epidermal growth factor receptor kinase substrate 8-like protein 3b</fullName>
    </submittedName>
</protein>
<dbReference type="InterPro" id="IPR041418">
    <property type="entry name" value="SAM_3"/>
</dbReference>
<sequence length="668" mass="75776">MYGNNSPFSYSPRGFSQEDFSLQKRGFQQDDFKPAPQHRDDMSRPSGRTIYMQRKEYSEKLNKHSDNFRYRVEHLFTCELDGKEVKSVVDCMVKLKKVDAKGRVWPQEMIMEAQGGYLILNDIETKSELEAMPFGSILQSKAVLNSGVYNSVLTLTVQERSKRNHQVYMFQCEETGADVIKSDLDKIIQKGGGADMEPPSRDQYDIRSHLGNIIGNHTAGGFRNPSPRPVQRERTPSPPIHPPPQFGNREPVHRPLPRVHSPPEEFFPHPDHNELQDAHDKAEADRKTDILNHVINDMEIFMDKLSAVFNAPQPQEDKKKKGLLKMNNSKKKAPVQTLPPIEEYVSCLQKIKFGFNLLGQLDGTLSGPTAADYVHIFFTCLGMIVPTYSTEVPPSVISPLLTDAALGLLNQVVSPVEDHLWRSLGDCWNISRSRWMGGDVPPYVPQFYDGWQPPAPIYMPPSVSSQSRPMSRANSQRFPPVRQEVERYTPEIPPPNRPVANGSWSPPPPSYPHEQPMSMRVIYTFMARNNQELSVLKDEVVQVIQKSKQWWTVRNVQGEEGHVPQNVLEPMDGTQPMDDLPRDNRSAVSLDMNSSPAEVKAWLESRGFSRITVKSLGVLTGKLLLEMTRDEIRAVCPEEGAKVFFQLQGIRTSIELASEPPRLYHGRY</sequence>
<evidence type="ECO:0000313" key="6">
    <source>
        <dbReference type="Proteomes" id="UP000694891"/>
    </source>
</evidence>
<dbReference type="SMART" id="SM00326">
    <property type="entry name" value="SH3"/>
    <property type="match status" value="1"/>
</dbReference>
<dbReference type="Pfam" id="PF08416">
    <property type="entry name" value="PTB"/>
    <property type="match status" value="1"/>
</dbReference>
<feature type="region of interest" description="Disordered" evidence="4">
    <location>
        <begin position="26"/>
        <end position="47"/>
    </location>
</feature>
<dbReference type="PANTHER" id="PTHR12287:SF22">
    <property type="entry name" value="EPIDERMAL GROWTH FACTOR RECEPTOR KINASE SUBSTRATE 8-LIKE PROTEIN 3"/>
    <property type="match status" value="1"/>
</dbReference>
<dbReference type="Pfam" id="PF22975">
    <property type="entry name" value="EPS8_2nd"/>
    <property type="match status" value="1"/>
</dbReference>
<evidence type="ECO:0000256" key="3">
    <source>
        <dbReference type="PROSITE-ProRule" id="PRU00192"/>
    </source>
</evidence>
<dbReference type="GO" id="GO:0031982">
    <property type="term" value="C:vesicle"/>
    <property type="evidence" value="ECO:0007669"/>
    <property type="project" value="TreeGrafter"/>
</dbReference>
<dbReference type="Gene3D" id="2.30.29.30">
    <property type="entry name" value="Pleckstrin-homology domain (PH domain)/Phosphotyrosine-binding domain (PTB)"/>
    <property type="match status" value="1"/>
</dbReference>
<feature type="region of interest" description="Disordered" evidence="4">
    <location>
        <begin position="214"/>
        <end position="284"/>
    </location>
</feature>
<accession>A0A9Y4NCG0</accession>
<dbReference type="GO" id="GO:1900029">
    <property type="term" value="P:positive regulation of ruffle assembly"/>
    <property type="evidence" value="ECO:0007669"/>
    <property type="project" value="TreeGrafter"/>
</dbReference>
<dbReference type="InterPro" id="IPR013761">
    <property type="entry name" value="SAM/pointed_sf"/>
</dbReference>
<dbReference type="PANTHER" id="PTHR12287">
    <property type="entry name" value="EPIDERMAL GROWTH FACTOR RECEPTOR KINASE SUBSTRATE EPS8-RELATED PROTEIN"/>
    <property type="match status" value="1"/>
</dbReference>
<evidence type="ECO:0000256" key="4">
    <source>
        <dbReference type="SAM" id="MobiDB-lite"/>
    </source>
</evidence>
<dbReference type="Gene3D" id="1.10.150.50">
    <property type="entry name" value="Transcription Factor, Ets-1"/>
    <property type="match status" value="1"/>
</dbReference>
<dbReference type="GO" id="GO:0007266">
    <property type="term" value="P:Rho protein signal transduction"/>
    <property type="evidence" value="ECO:0007669"/>
    <property type="project" value="TreeGrafter"/>
</dbReference>
<dbReference type="Pfam" id="PF18016">
    <property type="entry name" value="SAM_3"/>
    <property type="match status" value="1"/>
</dbReference>